<dbReference type="InterPro" id="IPR058207">
    <property type="entry name" value="PID_CTERM"/>
</dbReference>
<dbReference type="EMBL" id="RJJR01000010">
    <property type="protein sequence ID" value="RNI35428.1"/>
    <property type="molecule type" value="Genomic_DNA"/>
</dbReference>
<name>A0A3M9NEN0_9BACT</name>
<comment type="caution">
    <text evidence="1">The sequence shown here is derived from an EMBL/GenBank/DDBJ whole genome shotgun (WGS) entry which is preliminary data.</text>
</comment>
<proteinExistence type="predicted"/>
<evidence type="ECO:0000313" key="2">
    <source>
        <dbReference type="Proteomes" id="UP000267223"/>
    </source>
</evidence>
<organism evidence="1 2">
    <name type="scientific">Hanamia caeni</name>
    <dbReference type="NCBI Taxonomy" id="2294116"/>
    <lineage>
        <taxon>Bacteria</taxon>
        <taxon>Pseudomonadati</taxon>
        <taxon>Bacteroidota</taxon>
        <taxon>Chitinophagia</taxon>
        <taxon>Chitinophagales</taxon>
        <taxon>Chitinophagaceae</taxon>
        <taxon>Hanamia</taxon>
    </lineage>
</organism>
<evidence type="ECO:0000313" key="1">
    <source>
        <dbReference type="EMBL" id="RNI35428.1"/>
    </source>
</evidence>
<sequence length="69" mass="7162">MFLCSPAIINAQPGPEPEPPCVGPDPQTGECPIDSGLLFLIAAGAGYGIKKVVDSRKIGALKIAENQEK</sequence>
<reference evidence="1 2" key="1">
    <citation type="submission" date="2018-11" db="EMBL/GenBank/DDBJ databases">
        <title>Draft genome sequence of Ferruginibacter sp. BO-59.</title>
        <authorList>
            <person name="Im W.T."/>
        </authorList>
    </citation>
    <scope>NUCLEOTIDE SEQUENCE [LARGE SCALE GENOMIC DNA]</scope>
    <source>
        <strain evidence="1 2">BO-59</strain>
    </source>
</reference>
<keyword evidence="2" id="KW-1185">Reference proteome</keyword>
<protein>
    <submittedName>
        <fullName evidence="1">Uncharacterized protein</fullName>
    </submittedName>
</protein>
<dbReference type="AlphaFoldDB" id="A0A3M9NEN0"/>
<gene>
    <name evidence="1" type="ORF">EFY79_12900</name>
</gene>
<accession>A0A3M9NEN0</accession>
<dbReference type="Proteomes" id="UP000267223">
    <property type="component" value="Unassembled WGS sequence"/>
</dbReference>
<dbReference type="NCBIfam" id="NF046080">
    <property type="entry name" value="PID_CTERM"/>
    <property type="match status" value="1"/>
</dbReference>